<feature type="domain" description="Pyruvate:ferredoxin oxidoreductase core" evidence="3">
    <location>
        <begin position="247"/>
        <end position="341"/>
    </location>
</feature>
<dbReference type="PANTHER" id="PTHR43088">
    <property type="entry name" value="SUBUNIT OF PYRUVATE:FLAVODOXIN OXIDOREDUCTASE-RELATED"/>
    <property type="match status" value="1"/>
</dbReference>
<evidence type="ECO:0000313" key="4">
    <source>
        <dbReference type="EMBL" id="HIR61807.1"/>
    </source>
</evidence>
<dbReference type="InterPro" id="IPR052368">
    <property type="entry name" value="2-oxoacid_oxidoreductase"/>
</dbReference>
<comment type="caution">
    <text evidence="4">The sequence shown here is derived from an EMBL/GenBank/DDBJ whole genome shotgun (WGS) entry which is preliminary data.</text>
</comment>
<dbReference type="NCBIfam" id="NF005507">
    <property type="entry name" value="PRK07119.1"/>
    <property type="match status" value="1"/>
</dbReference>
<dbReference type="Gene3D" id="3.40.50.970">
    <property type="match status" value="1"/>
</dbReference>
<dbReference type="SUPFAM" id="SSF52518">
    <property type="entry name" value="Thiamin diphosphate-binding fold (THDP-binding)"/>
    <property type="match status" value="1"/>
</dbReference>
<gene>
    <name evidence="4" type="ORF">IAB37_09565</name>
</gene>
<dbReference type="Pfam" id="PF17147">
    <property type="entry name" value="PFOR_II"/>
    <property type="match status" value="1"/>
</dbReference>
<dbReference type="Pfam" id="PF01855">
    <property type="entry name" value="POR_N"/>
    <property type="match status" value="1"/>
</dbReference>
<feature type="domain" description="Pyruvate flavodoxin/ferredoxin oxidoreductase pyrimidine binding" evidence="2">
    <location>
        <begin position="15"/>
        <end position="186"/>
    </location>
</feature>
<evidence type="ECO:0000259" key="2">
    <source>
        <dbReference type="Pfam" id="PF01855"/>
    </source>
</evidence>
<dbReference type="CDD" id="cd07034">
    <property type="entry name" value="TPP_PYR_PFOR_IOR-alpha_like"/>
    <property type="match status" value="1"/>
</dbReference>
<reference evidence="4" key="2">
    <citation type="journal article" date="2021" name="PeerJ">
        <title>Extensive microbial diversity within the chicken gut microbiome revealed by metagenomics and culture.</title>
        <authorList>
            <person name="Gilroy R."/>
            <person name="Ravi A."/>
            <person name="Getino M."/>
            <person name="Pursley I."/>
            <person name="Horton D.L."/>
            <person name="Alikhan N.F."/>
            <person name="Baker D."/>
            <person name="Gharbi K."/>
            <person name="Hall N."/>
            <person name="Watson M."/>
            <person name="Adriaenssens E.M."/>
            <person name="Foster-Nyarko E."/>
            <person name="Jarju S."/>
            <person name="Secka A."/>
            <person name="Antonio M."/>
            <person name="Oren A."/>
            <person name="Chaudhuri R.R."/>
            <person name="La Ragione R."/>
            <person name="Hildebrand F."/>
            <person name="Pallen M.J."/>
        </authorList>
    </citation>
    <scope>NUCLEOTIDE SEQUENCE</scope>
    <source>
        <strain evidence="4">CHK189-12415</strain>
    </source>
</reference>
<dbReference type="InterPro" id="IPR002880">
    <property type="entry name" value="Pyrv_Fd/Flavodoxin_OxRdtase_N"/>
</dbReference>
<organism evidence="4 5">
    <name type="scientific">Candidatus Faecivivens stercoravium</name>
    <dbReference type="NCBI Taxonomy" id="2840803"/>
    <lineage>
        <taxon>Bacteria</taxon>
        <taxon>Bacillati</taxon>
        <taxon>Bacillota</taxon>
        <taxon>Clostridia</taxon>
        <taxon>Eubacteriales</taxon>
        <taxon>Oscillospiraceae</taxon>
        <taxon>Oscillospiraceae incertae sedis</taxon>
        <taxon>Candidatus Faecivivens</taxon>
    </lineage>
</organism>
<dbReference type="InterPro" id="IPR009014">
    <property type="entry name" value="Transketo_C/PFOR_II"/>
</dbReference>
<evidence type="ECO:0000256" key="1">
    <source>
        <dbReference type="ARBA" id="ARBA00023002"/>
    </source>
</evidence>
<proteinExistence type="predicted"/>
<evidence type="ECO:0000259" key="3">
    <source>
        <dbReference type="Pfam" id="PF17147"/>
    </source>
</evidence>
<dbReference type="Gene3D" id="3.40.50.920">
    <property type="match status" value="1"/>
</dbReference>
<dbReference type="SUPFAM" id="SSF52922">
    <property type="entry name" value="TK C-terminal domain-like"/>
    <property type="match status" value="1"/>
</dbReference>
<protein>
    <submittedName>
        <fullName evidence="4">3-methyl-2-oxobutanoate dehydrogenase subunit VorB</fullName>
    </submittedName>
</protein>
<dbReference type="Proteomes" id="UP000824241">
    <property type="component" value="Unassembled WGS sequence"/>
</dbReference>
<reference evidence="4" key="1">
    <citation type="submission" date="2020-10" db="EMBL/GenBank/DDBJ databases">
        <authorList>
            <person name="Gilroy R."/>
        </authorList>
    </citation>
    <scope>NUCLEOTIDE SEQUENCE</scope>
    <source>
        <strain evidence="4">CHK189-12415</strain>
    </source>
</reference>
<dbReference type="EMBL" id="DVHA01000309">
    <property type="protein sequence ID" value="HIR61807.1"/>
    <property type="molecule type" value="Genomic_DNA"/>
</dbReference>
<accession>A0A9D1J5M2</accession>
<evidence type="ECO:0000313" key="5">
    <source>
        <dbReference type="Proteomes" id="UP000824241"/>
    </source>
</evidence>
<dbReference type="GO" id="GO:0016491">
    <property type="term" value="F:oxidoreductase activity"/>
    <property type="evidence" value="ECO:0007669"/>
    <property type="project" value="UniProtKB-KW"/>
</dbReference>
<dbReference type="PANTHER" id="PTHR43088:SF1">
    <property type="entry name" value="SUBUNIT OF PYRUVATE:FLAVODOXIN OXIDOREDUCTASE"/>
    <property type="match status" value="1"/>
</dbReference>
<keyword evidence="1" id="KW-0560">Oxidoreductase</keyword>
<dbReference type="AlphaFoldDB" id="A0A9D1J5M2"/>
<dbReference type="InterPro" id="IPR033412">
    <property type="entry name" value="PFOR_II"/>
</dbReference>
<sequence length="355" mass="38299">MAKKYLMKGNEAMAEAALRAHCRHFFGYPITPQTEVAAYMAKRMPKLGGTYLQAESEIAAVNMVLGAAAAGVRAMTSSSSPGISLKTEGISYIAASDLPALIVNVMRGGPGLGGIQPSQSDYWQATKAPGHGDAQLLVYAPSSVQEMVDLTIRAFETAERYRMPAMLLADGMLGQMMEPVTFPDEVPLPADKPWALTGTKEQRDPNIVNSLYLTPSQLEAIVKDRFKRYELVKAREVLFEEYRMDGAEIVLVAYGATARICKAAVDAAREEGIPAGLFRPVTLWPFPEKELSAISGKAGQMLVVEMSMGQMVEDVRLAANGRCPVSFYGRTGGMIPSPGEIAAEIRKLAGMKGVD</sequence>
<name>A0A9D1J5M2_9FIRM</name>
<dbReference type="InterPro" id="IPR029061">
    <property type="entry name" value="THDP-binding"/>
</dbReference>